<name>A0A1M4SW23_9CLOT</name>
<dbReference type="PANTHER" id="PTHR30419">
    <property type="entry name" value="HTH-TYPE TRANSCRIPTIONAL REGULATOR YBHD"/>
    <property type="match status" value="1"/>
</dbReference>
<evidence type="ECO:0000256" key="4">
    <source>
        <dbReference type="ARBA" id="ARBA00023163"/>
    </source>
</evidence>
<dbReference type="Pfam" id="PF00126">
    <property type="entry name" value="HTH_1"/>
    <property type="match status" value="1"/>
</dbReference>
<dbReference type="RefSeq" id="WP_072848458.1">
    <property type="nucleotide sequence ID" value="NZ_FQVI01000001.1"/>
</dbReference>
<dbReference type="PRINTS" id="PR00039">
    <property type="entry name" value="HTHLYSR"/>
</dbReference>
<dbReference type="STRING" id="1122155.SAMN02745158_00293"/>
<dbReference type="InterPro" id="IPR000847">
    <property type="entry name" value="LysR_HTH_N"/>
</dbReference>
<keyword evidence="4" id="KW-0804">Transcription</keyword>
<protein>
    <submittedName>
        <fullName evidence="6">DNA-binding transcriptional regulator, LysR family</fullName>
    </submittedName>
</protein>
<dbReference type="Pfam" id="PF03466">
    <property type="entry name" value="LysR_substrate"/>
    <property type="match status" value="1"/>
</dbReference>
<dbReference type="InterPro" id="IPR036388">
    <property type="entry name" value="WH-like_DNA-bd_sf"/>
</dbReference>
<dbReference type="InterPro" id="IPR050950">
    <property type="entry name" value="HTH-type_LysR_regulators"/>
</dbReference>
<dbReference type="FunFam" id="1.10.10.10:FF:000001">
    <property type="entry name" value="LysR family transcriptional regulator"/>
    <property type="match status" value="1"/>
</dbReference>
<comment type="similarity">
    <text evidence="1">Belongs to the LysR transcriptional regulatory family.</text>
</comment>
<sequence>MELRVIKYFVTIVRTGSIAGAAKEIHITQPALSRQIASLETELGKKLFSRGYHGISLTKEGSIFFERAIEIINLIDKTANDVAHSDSTVTGTVHVGANRPPALRLLSRTAKEIHEMYPKIKFNFVNGNSRTLIESLIQGNVDFIIAGSPMRNDLVCRPLPFTSTWGIVAPKGSEWYDHTSITREDLKRIPLSVVESDFIRSEISGWLGDSFDSLSIVSNHTLIRSAVKMSQAGLGYPLCLNTDVDTSVYNSLKFIPLKPWFETSNNIIWKKNRTVSKATEVFLKKFDQTIQENFLYETI</sequence>
<reference evidence="6 7" key="1">
    <citation type="submission" date="2016-11" db="EMBL/GenBank/DDBJ databases">
        <authorList>
            <person name="Jaros S."/>
            <person name="Januszkiewicz K."/>
            <person name="Wedrychowicz H."/>
        </authorList>
    </citation>
    <scope>NUCLEOTIDE SEQUENCE [LARGE SCALE GENOMIC DNA]</scope>
    <source>
        <strain evidence="6 7">DSM 17459</strain>
    </source>
</reference>
<keyword evidence="3 6" id="KW-0238">DNA-binding</keyword>
<dbReference type="SUPFAM" id="SSF46785">
    <property type="entry name" value="Winged helix' DNA-binding domain"/>
    <property type="match status" value="1"/>
</dbReference>
<accession>A0A1M4SW23</accession>
<evidence type="ECO:0000256" key="3">
    <source>
        <dbReference type="ARBA" id="ARBA00023125"/>
    </source>
</evidence>
<dbReference type="SUPFAM" id="SSF53850">
    <property type="entry name" value="Periplasmic binding protein-like II"/>
    <property type="match status" value="1"/>
</dbReference>
<keyword evidence="2" id="KW-0805">Transcription regulation</keyword>
<dbReference type="CDD" id="cd05466">
    <property type="entry name" value="PBP2_LTTR_substrate"/>
    <property type="match status" value="1"/>
</dbReference>
<evidence type="ECO:0000313" key="7">
    <source>
        <dbReference type="Proteomes" id="UP000184245"/>
    </source>
</evidence>
<proteinExistence type="inferred from homology"/>
<dbReference type="EMBL" id="FQVI01000001">
    <property type="protein sequence ID" value="SHE36434.1"/>
    <property type="molecule type" value="Genomic_DNA"/>
</dbReference>
<dbReference type="InterPro" id="IPR005119">
    <property type="entry name" value="LysR_subst-bd"/>
</dbReference>
<dbReference type="GO" id="GO:0003700">
    <property type="term" value="F:DNA-binding transcription factor activity"/>
    <property type="evidence" value="ECO:0007669"/>
    <property type="project" value="InterPro"/>
</dbReference>
<dbReference type="PANTHER" id="PTHR30419:SF8">
    <property type="entry name" value="NITROGEN ASSIMILATION TRANSCRIPTIONAL ACTIVATOR-RELATED"/>
    <property type="match status" value="1"/>
</dbReference>
<dbReference type="Gene3D" id="3.40.190.290">
    <property type="match status" value="1"/>
</dbReference>
<evidence type="ECO:0000256" key="1">
    <source>
        <dbReference type="ARBA" id="ARBA00009437"/>
    </source>
</evidence>
<dbReference type="AlphaFoldDB" id="A0A1M4SW23"/>
<keyword evidence="7" id="KW-1185">Reference proteome</keyword>
<dbReference type="PROSITE" id="PS50931">
    <property type="entry name" value="HTH_LYSR"/>
    <property type="match status" value="1"/>
</dbReference>
<dbReference type="OrthoDB" id="9803714at2"/>
<evidence type="ECO:0000313" key="6">
    <source>
        <dbReference type="EMBL" id="SHE36434.1"/>
    </source>
</evidence>
<evidence type="ECO:0000259" key="5">
    <source>
        <dbReference type="PROSITE" id="PS50931"/>
    </source>
</evidence>
<dbReference type="Gene3D" id="1.10.10.10">
    <property type="entry name" value="Winged helix-like DNA-binding domain superfamily/Winged helix DNA-binding domain"/>
    <property type="match status" value="1"/>
</dbReference>
<feature type="domain" description="HTH lysR-type" evidence="5">
    <location>
        <begin position="1"/>
        <end position="58"/>
    </location>
</feature>
<dbReference type="Proteomes" id="UP000184245">
    <property type="component" value="Unassembled WGS sequence"/>
</dbReference>
<evidence type="ECO:0000256" key="2">
    <source>
        <dbReference type="ARBA" id="ARBA00023015"/>
    </source>
</evidence>
<dbReference type="GO" id="GO:0005829">
    <property type="term" value="C:cytosol"/>
    <property type="evidence" value="ECO:0007669"/>
    <property type="project" value="TreeGrafter"/>
</dbReference>
<dbReference type="GO" id="GO:0003677">
    <property type="term" value="F:DNA binding"/>
    <property type="evidence" value="ECO:0007669"/>
    <property type="project" value="UniProtKB-KW"/>
</dbReference>
<gene>
    <name evidence="6" type="ORF">SAMN02745158_00293</name>
</gene>
<organism evidence="6 7">
    <name type="scientific">Lactonifactor longoviformis DSM 17459</name>
    <dbReference type="NCBI Taxonomy" id="1122155"/>
    <lineage>
        <taxon>Bacteria</taxon>
        <taxon>Bacillati</taxon>
        <taxon>Bacillota</taxon>
        <taxon>Clostridia</taxon>
        <taxon>Eubacteriales</taxon>
        <taxon>Clostridiaceae</taxon>
        <taxon>Lactonifactor</taxon>
    </lineage>
</organism>
<dbReference type="InterPro" id="IPR036390">
    <property type="entry name" value="WH_DNA-bd_sf"/>
</dbReference>